<dbReference type="Proteomes" id="UP000238479">
    <property type="component" value="Chromosome 2"/>
</dbReference>
<gene>
    <name evidence="8" type="ORF">RchiOBHm_Chr2g0168301</name>
</gene>
<keyword evidence="8" id="KW-0012">Acyltransferase</keyword>
<accession>A0A2P6S4K0</accession>
<reference evidence="8 9" key="1">
    <citation type="journal article" date="2018" name="Nat. Genet.">
        <title>The Rosa genome provides new insights in the design of modern roses.</title>
        <authorList>
            <person name="Bendahmane M."/>
        </authorList>
    </citation>
    <scope>NUCLEOTIDE SEQUENCE [LARGE SCALE GENOMIC DNA]</scope>
    <source>
        <strain evidence="9">cv. Old Blush</strain>
    </source>
</reference>
<keyword evidence="5" id="KW-0862">Zinc</keyword>
<evidence type="ECO:0000256" key="6">
    <source>
        <dbReference type="PROSITE-ProRule" id="PRU00175"/>
    </source>
</evidence>
<dbReference type="GO" id="GO:0061630">
    <property type="term" value="F:ubiquitin protein ligase activity"/>
    <property type="evidence" value="ECO:0007669"/>
    <property type="project" value="UniProtKB-EC"/>
</dbReference>
<dbReference type="GO" id="GO:0016874">
    <property type="term" value="F:ligase activity"/>
    <property type="evidence" value="ECO:0007669"/>
    <property type="project" value="UniProtKB-KW"/>
</dbReference>
<dbReference type="Gene3D" id="3.30.40.10">
    <property type="entry name" value="Zinc/RING finger domain, C3HC4 (zinc finger)"/>
    <property type="match status" value="1"/>
</dbReference>
<dbReference type="Gramene" id="PRQ53598">
    <property type="protein sequence ID" value="PRQ53598"/>
    <property type="gene ID" value="RchiOBHm_Chr2g0168301"/>
</dbReference>
<feature type="domain" description="RING-type" evidence="7">
    <location>
        <begin position="74"/>
        <end position="115"/>
    </location>
</feature>
<comment type="caution">
    <text evidence="8">The sequence shown here is derived from an EMBL/GenBank/DDBJ whole genome shotgun (WGS) entry which is preliminary data.</text>
</comment>
<sequence>MSDFSNPRTSDQMIGETPVLALPTPAIDVSASRQQLLALIDFVFADQPTVVVGASKASIEDMPRVIVTDEGMECSICLESFKVCGEAKEMPCKHRFHAHCIENWLYRRASCPLCRFTVPVDLEEETNGMSEHWIDITDFLDFRDMD</sequence>
<dbReference type="GO" id="GO:0016567">
    <property type="term" value="P:protein ubiquitination"/>
    <property type="evidence" value="ECO:0007669"/>
    <property type="project" value="TreeGrafter"/>
</dbReference>
<evidence type="ECO:0000259" key="7">
    <source>
        <dbReference type="PROSITE" id="PS50089"/>
    </source>
</evidence>
<proteinExistence type="predicted"/>
<dbReference type="SMART" id="SM00184">
    <property type="entry name" value="RING"/>
    <property type="match status" value="1"/>
</dbReference>
<keyword evidence="8" id="KW-0436">Ligase</keyword>
<dbReference type="InterPro" id="IPR013083">
    <property type="entry name" value="Znf_RING/FYVE/PHD"/>
</dbReference>
<keyword evidence="8" id="KW-0808">Transferase</keyword>
<comment type="catalytic activity">
    <reaction evidence="1">
        <text>S-ubiquitinyl-[E2 ubiquitin-conjugating enzyme]-L-cysteine + [acceptor protein]-L-lysine = [E2 ubiquitin-conjugating enzyme]-L-cysteine + N(6)-ubiquitinyl-[acceptor protein]-L-lysine.</text>
        <dbReference type="EC" id="2.3.2.27"/>
    </reaction>
</comment>
<evidence type="ECO:0000256" key="2">
    <source>
        <dbReference type="ARBA" id="ARBA00012483"/>
    </source>
</evidence>
<evidence type="ECO:0000256" key="1">
    <source>
        <dbReference type="ARBA" id="ARBA00000900"/>
    </source>
</evidence>
<dbReference type="CDD" id="cd16454">
    <property type="entry name" value="RING-H2_PA-TM-RING"/>
    <property type="match status" value="1"/>
</dbReference>
<evidence type="ECO:0000313" key="8">
    <source>
        <dbReference type="EMBL" id="PRQ53598.1"/>
    </source>
</evidence>
<dbReference type="Pfam" id="PF13639">
    <property type="entry name" value="zf-RING_2"/>
    <property type="match status" value="1"/>
</dbReference>
<dbReference type="PANTHER" id="PTHR15710">
    <property type="entry name" value="E3 UBIQUITIN-PROTEIN LIGASE PRAJA"/>
    <property type="match status" value="1"/>
</dbReference>
<dbReference type="EC" id="2.3.2.27" evidence="2"/>
<keyword evidence="4 6" id="KW-0863">Zinc-finger</keyword>
<evidence type="ECO:0000313" key="9">
    <source>
        <dbReference type="Proteomes" id="UP000238479"/>
    </source>
</evidence>
<dbReference type="InterPro" id="IPR001841">
    <property type="entry name" value="Znf_RING"/>
</dbReference>
<dbReference type="OrthoDB" id="1164328at2759"/>
<dbReference type="EMBL" id="PDCK01000040">
    <property type="protein sequence ID" value="PRQ53598.1"/>
    <property type="molecule type" value="Genomic_DNA"/>
</dbReference>
<organism evidence="8 9">
    <name type="scientific">Rosa chinensis</name>
    <name type="common">China rose</name>
    <dbReference type="NCBI Taxonomy" id="74649"/>
    <lineage>
        <taxon>Eukaryota</taxon>
        <taxon>Viridiplantae</taxon>
        <taxon>Streptophyta</taxon>
        <taxon>Embryophyta</taxon>
        <taxon>Tracheophyta</taxon>
        <taxon>Spermatophyta</taxon>
        <taxon>Magnoliopsida</taxon>
        <taxon>eudicotyledons</taxon>
        <taxon>Gunneridae</taxon>
        <taxon>Pentapetalae</taxon>
        <taxon>rosids</taxon>
        <taxon>fabids</taxon>
        <taxon>Rosales</taxon>
        <taxon>Rosaceae</taxon>
        <taxon>Rosoideae</taxon>
        <taxon>Rosoideae incertae sedis</taxon>
        <taxon>Rosa</taxon>
    </lineage>
</organism>
<keyword evidence="9" id="KW-1185">Reference proteome</keyword>
<dbReference type="GO" id="GO:0005737">
    <property type="term" value="C:cytoplasm"/>
    <property type="evidence" value="ECO:0007669"/>
    <property type="project" value="TreeGrafter"/>
</dbReference>
<dbReference type="PROSITE" id="PS50089">
    <property type="entry name" value="ZF_RING_2"/>
    <property type="match status" value="1"/>
</dbReference>
<name>A0A2P6S4K0_ROSCH</name>
<dbReference type="GO" id="GO:0008270">
    <property type="term" value="F:zinc ion binding"/>
    <property type="evidence" value="ECO:0007669"/>
    <property type="project" value="UniProtKB-KW"/>
</dbReference>
<keyword evidence="3" id="KW-0479">Metal-binding</keyword>
<protein>
    <recommendedName>
        <fullName evidence="2">RING-type E3 ubiquitin transferase</fullName>
        <ecNumber evidence="2">2.3.2.27</ecNumber>
    </recommendedName>
</protein>
<dbReference type="SUPFAM" id="SSF57850">
    <property type="entry name" value="RING/U-box"/>
    <property type="match status" value="1"/>
</dbReference>
<dbReference type="AlphaFoldDB" id="A0A2P6S4K0"/>
<evidence type="ECO:0000256" key="5">
    <source>
        <dbReference type="ARBA" id="ARBA00022833"/>
    </source>
</evidence>
<evidence type="ECO:0000256" key="3">
    <source>
        <dbReference type="ARBA" id="ARBA00022723"/>
    </source>
</evidence>
<evidence type="ECO:0000256" key="4">
    <source>
        <dbReference type="ARBA" id="ARBA00022771"/>
    </source>
</evidence>
<dbReference type="PANTHER" id="PTHR15710:SF45">
    <property type="entry name" value="RING-TYPE DOMAIN-CONTAINING PROTEIN"/>
    <property type="match status" value="1"/>
</dbReference>